<dbReference type="GO" id="GO:0016020">
    <property type="term" value="C:membrane"/>
    <property type="evidence" value="ECO:0007669"/>
    <property type="project" value="InterPro"/>
</dbReference>
<dbReference type="EMBL" id="RCWN01000001">
    <property type="protein sequence ID" value="RLQ89563.1"/>
    <property type="molecule type" value="Genomic_DNA"/>
</dbReference>
<dbReference type="PANTHER" id="PTHR47755:SF1">
    <property type="entry name" value="CELL DIVISION PROTEIN FTSX"/>
    <property type="match status" value="1"/>
</dbReference>
<keyword evidence="1" id="KW-0812">Transmembrane</keyword>
<evidence type="ECO:0000256" key="1">
    <source>
        <dbReference type="SAM" id="Phobius"/>
    </source>
</evidence>
<keyword evidence="3" id="KW-1185">Reference proteome</keyword>
<dbReference type="GO" id="GO:0032153">
    <property type="term" value="C:cell division site"/>
    <property type="evidence" value="ECO:0007669"/>
    <property type="project" value="TreeGrafter"/>
</dbReference>
<feature type="transmembrane region" description="Helical" evidence="1">
    <location>
        <begin position="48"/>
        <end position="71"/>
    </location>
</feature>
<comment type="caution">
    <text evidence="2">The sequence shown here is derived from an EMBL/GenBank/DDBJ whole genome shotgun (WGS) entry which is preliminary data.</text>
</comment>
<dbReference type="Proteomes" id="UP000281094">
    <property type="component" value="Unassembled WGS sequence"/>
</dbReference>
<protein>
    <submittedName>
        <fullName evidence="2">ABC transporter permease</fullName>
    </submittedName>
</protein>
<dbReference type="GO" id="GO:0051301">
    <property type="term" value="P:cell division"/>
    <property type="evidence" value="ECO:0007669"/>
    <property type="project" value="InterPro"/>
</dbReference>
<gene>
    <name evidence="2" type="ORF">D8780_10775</name>
</gene>
<keyword evidence="1" id="KW-1133">Transmembrane helix</keyword>
<reference evidence="2 3" key="1">
    <citation type="submission" date="2018-10" db="EMBL/GenBank/DDBJ databases">
        <title>Notoacmeibacter sp. M2BS9Y-3-1, whole genome shotgun sequence.</title>
        <authorList>
            <person name="Tuo L."/>
        </authorList>
    </citation>
    <scope>NUCLEOTIDE SEQUENCE [LARGE SCALE GENOMIC DNA]</scope>
    <source>
        <strain evidence="2 3">M2BS9Y-3-1</strain>
    </source>
</reference>
<evidence type="ECO:0000313" key="3">
    <source>
        <dbReference type="Proteomes" id="UP000281094"/>
    </source>
</evidence>
<feature type="transmembrane region" description="Helical" evidence="1">
    <location>
        <begin position="248"/>
        <end position="273"/>
    </location>
</feature>
<keyword evidence="1" id="KW-0472">Membrane</keyword>
<accession>A0A3L7JFV2</accession>
<organism evidence="2 3">
    <name type="scientific">Notoacmeibacter ruber</name>
    <dbReference type="NCBI Taxonomy" id="2670375"/>
    <lineage>
        <taxon>Bacteria</taxon>
        <taxon>Pseudomonadati</taxon>
        <taxon>Pseudomonadota</taxon>
        <taxon>Alphaproteobacteria</taxon>
        <taxon>Hyphomicrobiales</taxon>
        <taxon>Notoacmeibacteraceae</taxon>
        <taxon>Notoacmeibacter</taxon>
    </lineage>
</organism>
<feature type="transmembrane region" description="Helical" evidence="1">
    <location>
        <begin position="293"/>
        <end position="326"/>
    </location>
</feature>
<sequence length="337" mass="36417">MSRTANRVGMAPRLPRLPNMRASLGRAVRPGGPKPTPIIPRQNVAGRALTLVIAIMTFLCCLTTGAVSLVADAATRWQSQIAREATIQIRPGEDFDMAEALQRARTIAAEFPGVIDTQIIDDEETSRLLEPWLGTGLDLSELPVPRLILLTIDETSPPDFPALRAALTAEIENLSLDDHRSWVDRLVKMAGTTIVIGITVLVMMIIATILTVVFATRGAMAGNDPIIEVLHFVGAEARFIAREFRRHFLLIGLRGAVTGGGVALLIFGLFHVWSLNAMATPEGDQTSALFGNFAIGLTGWLGVGGLIIMIAALTAITSHVTVLNYLGEMDRRALEQR</sequence>
<evidence type="ECO:0000313" key="2">
    <source>
        <dbReference type="EMBL" id="RLQ89563.1"/>
    </source>
</evidence>
<name>A0A3L7JFV2_9HYPH</name>
<dbReference type="AlphaFoldDB" id="A0A3L7JFV2"/>
<dbReference type="PANTHER" id="PTHR47755">
    <property type="entry name" value="CELL DIVISION PROTEIN FTSX"/>
    <property type="match status" value="1"/>
</dbReference>
<dbReference type="InterPro" id="IPR004513">
    <property type="entry name" value="FtsX"/>
</dbReference>
<feature type="transmembrane region" description="Helical" evidence="1">
    <location>
        <begin position="194"/>
        <end position="215"/>
    </location>
</feature>
<proteinExistence type="predicted"/>